<evidence type="ECO:0000313" key="10">
    <source>
        <dbReference type="EMBL" id="KND87969.1"/>
    </source>
</evidence>
<dbReference type="AlphaFoldDB" id="A0A0L0N1R5"/>
<evidence type="ECO:0000256" key="2">
    <source>
        <dbReference type="ARBA" id="ARBA00004496"/>
    </source>
</evidence>
<evidence type="ECO:0000256" key="8">
    <source>
        <dbReference type="ARBA" id="ARBA00023242"/>
    </source>
</evidence>
<sequence length="240" mass="25043">MDTRTSVSPTKRRAALAPLDANAMPVSPPKLGVKDAAAKSVVSPVKETETGMKRRAEGEADRDASPTAKKTCLERGHDAQRQRPSRSHSPDSVSVFDTSAGDGDASWATAATEPDVVAAVVRPARGSMTREQAREKAEILRLRLGLASYKLRTGQTAVPLADLQPRPLPPAPGPCRTVRVQSPSSPPPEPHQLKPHDSAAAAVPSRTPPRAGQGKGLTNSALRGGAASGLLSLARGQQAS</sequence>
<dbReference type="EMBL" id="LFRF01000030">
    <property type="protein sequence ID" value="KND87969.1"/>
    <property type="molecule type" value="Genomic_DNA"/>
</dbReference>
<keyword evidence="7" id="KW-0804">Transcription</keyword>
<reference evidence="10 11" key="1">
    <citation type="journal article" date="2015" name="BMC Genomics">
        <title>The genome of the truffle-parasite Tolypocladium ophioglossoides and the evolution of antifungal peptaibiotics.</title>
        <authorList>
            <person name="Quandt C.A."/>
            <person name="Bushley K.E."/>
            <person name="Spatafora J.W."/>
        </authorList>
    </citation>
    <scope>NUCLEOTIDE SEQUENCE [LARGE SCALE GENOMIC DNA]</scope>
    <source>
        <strain evidence="10 11">CBS 100239</strain>
    </source>
</reference>
<evidence type="ECO:0008006" key="12">
    <source>
        <dbReference type="Google" id="ProtNLM"/>
    </source>
</evidence>
<evidence type="ECO:0000256" key="4">
    <source>
        <dbReference type="ARBA" id="ARBA00022490"/>
    </source>
</evidence>
<proteinExistence type="inferred from homology"/>
<dbReference type="GO" id="GO:0005737">
    <property type="term" value="C:cytoplasm"/>
    <property type="evidence" value="ECO:0007669"/>
    <property type="project" value="UniProtKB-SubCell"/>
</dbReference>
<name>A0A0L0N1R5_TOLOC</name>
<evidence type="ECO:0000256" key="1">
    <source>
        <dbReference type="ARBA" id="ARBA00004123"/>
    </source>
</evidence>
<feature type="region of interest" description="Disordered" evidence="9">
    <location>
        <begin position="1"/>
        <end position="115"/>
    </location>
</feature>
<keyword evidence="8" id="KW-0539">Nucleus</keyword>
<organism evidence="10 11">
    <name type="scientific">Tolypocladium ophioglossoides (strain CBS 100239)</name>
    <name type="common">Snaketongue truffleclub</name>
    <name type="synonym">Elaphocordyceps ophioglossoides</name>
    <dbReference type="NCBI Taxonomy" id="1163406"/>
    <lineage>
        <taxon>Eukaryota</taxon>
        <taxon>Fungi</taxon>
        <taxon>Dikarya</taxon>
        <taxon>Ascomycota</taxon>
        <taxon>Pezizomycotina</taxon>
        <taxon>Sordariomycetes</taxon>
        <taxon>Hypocreomycetidae</taxon>
        <taxon>Hypocreales</taxon>
        <taxon>Ophiocordycipitaceae</taxon>
        <taxon>Tolypocladium</taxon>
    </lineage>
</organism>
<dbReference type="GO" id="GO:0005634">
    <property type="term" value="C:nucleus"/>
    <property type="evidence" value="ECO:0007669"/>
    <property type="project" value="UniProtKB-SubCell"/>
</dbReference>
<keyword evidence="4" id="KW-0963">Cytoplasm</keyword>
<feature type="region of interest" description="Disordered" evidence="9">
    <location>
        <begin position="157"/>
        <end position="223"/>
    </location>
</feature>
<keyword evidence="6" id="KW-0805">Transcription regulation</keyword>
<dbReference type="Proteomes" id="UP000036947">
    <property type="component" value="Unassembled WGS sequence"/>
</dbReference>
<dbReference type="InterPro" id="IPR013734">
    <property type="entry name" value="TF_Nrm1/Whi5"/>
</dbReference>
<dbReference type="Pfam" id="PF08528">
    <property type="entry name" value="Whi5"/>
    <property type="match status" value="1"/>
</dbReference>
<comment type="caution">
    <text evidence="10">The sequence shown here is derived from an EMBL/GenBank/DDBJ whole genome shotgun (WGS) entry which is preliminary data.</text>
</comment>
<keyword evidence="5" id="KW-0678">Repressor</keyword>
<evidence type="ECO:0000256" key="5">
    <source>
        <dbReference type="ARBA" id="ARBA00022491"/>
    </source>
</evidence>
<keyword evidence="11" id="KW-1185">Reference proteome</keyword>
<accession>A0A0L0N1R5</accession>
<feature type="compositionally biased region" description="Basic and acidic residues" evidence="9">
    <location>
        <begin position="71"/>
        <end position="81"/>
    </location>
</feature>
<gene>
    <name evidence="10" type="ORF">TOPH_07399</name>
</gene>
<comment type="similarity">
    <text evidence="3">Belongs to the WHI5/NRM1 family.</text>
</comment>
<evidence type="ECO:0000256" key="7">
    <source>
        <dbReference type="ARBA" id="ARBA00023163"/>
    </source>
</evidence>
<evidence type="ECO:0000256" key="3">
    <source>
        <dbReference type="ARBA" id="ARBA00006922"/>
    </source>
</evidence>
<dbReference type="OrthoDB" id="5345625at2759"/>
<feature type="compositionally biased region" description="Basic and acidic residues" evidence="9">
    <location>
        <begin position="46"/>
        <end position="64"/>
    </location>
</feature>
<comment type="subcellular location">
    <subcellularLocation>
        <location evidence="2">Cytoplasm</location>
    </subcellularLocation>
    <subcellularLocation>
        <location evidence="1">Nucleus</location>
    </subcellularLocation>
</comment>
<evidence type="ECO:0000256" key="9">
    <source>
        <dbReference type="SAM" id="MobiDB-lite"/>
    </source>
</evidence>
<evidence type="ECO:0000256" key="6">
    <source>
        <dbReference type="ARBA" id="ARBA00023015"/>
    </source>
</evidence>
<evidence type="ECO:0000313" key="11">
    <source>
        <dbReference type="Proteomes" id="UP000036947"/>
    </source>
</evidence>
<protein>
    <recommendedName>
        <fullName evidence="12">Cyclin-dependent kinase</fullName>
    </recommendedName>
</protein>